<protein>
    <submittedName>
        <fullName evidence="1">Uncharacterized protein</fullName>
    </submittedName>
</protein>
<gene>
    <name evidence="1" type="ORF">PYW08_014327</name>
</gene>
<evidence type="ECO:0000313" key="1">
    <source>
        <dbReference type="EMBL" id="KAJ8735077.1"/>
    </source>
</evidence>
<sequence>MEDIARDYVTAARQFSSNGCWPKAFDYYMMAFERSIDMRPLHELEFREVVNQLNERLSSADRMEDIFFNYTRALMMFPTNIYFLNDMGKFLFKCGFYTKAWDHFEDALRLDCTYVDAEKNFNSLKNLLVERWHFRMLNDKIRNEAYRKAIRDTLIPHKDTVLDLGTGTGLLSMYANECAPRIITACDGSKVMSEMATAITRENSCEHLIIINKMSTEIKLKEIGGKRSLLLTEMFDAGLFGEHVLQSLIHAWENMISDDGRVIPNKAEFFVMGAKCDFLNGRYQLCSSIKSFLKIPTLNVHVLTFDETYDCEDVHLYGDDIKYMTEPQSLIQVDFNSYIELKKLIEKDHYEVETVALESGEINTVIGFFNLYLTDNVTITTDPRSDQRANAWQQAIFFDKIPIKVEKNDIIPMYFSLNGGKLTMYKDDAITRISPETLRFLNDTEYLNAISGCIGTACVYLGQIVEMSQITIIDLCPFPMFGLHLLKRGAKSLTCCAKTDSDKRFFKKVFKANDIDLSNVTIMVGDEWSREGFGDEKYHVVFCNIFEPCGEIDLRLKEIAEHLKHHHLIQGGLSLPASVKVMGQIVKSNWLDINNQLFDENVSNYKISKHLNPYQVSQNFCIDFSHLEYTPLSDPAELGTTDNLVGSEVVDVPLIKEGNSTAILCWYTIELMKDATEITTNRKNCFIDGIVFMTDPNIRLRGRTAQVLRCVDPDGSFKLTMHVEAT</sequence>
<evidence type="ECO:0000313" key="2">
    <source>
        <dbReference type="Proteomes" id="UP001231649"/>
    </source>
</evidence>
<name>A0ACC2RB50_9NEOP</name>
<proteinExistence type="predicted"/>
<dbReference type="EMBL" id="CM056781">
    <property type="protein sequence ID" value="KAJ8735077.1"/>
    <property type="molecule type" value="Genomic_DNA"/>
</dbReference>
<keyword evidence="2" id="KW-1185">Reference proteome</keyword>
<reference evidence="1" key="1">
    <citation type="submission" date="2023-03" db="EMBL/GenBank/DDBJ databases">
        <title>Chromosome-level genomes of two armyworms, Mythimna separata and Mythimna loreyi, provide insights into the biosynthesis and reception of sex pheromones.</title>
        <authorList>
            <person name="Zhao H."/>
        </authorList>
    </citation>
    <scope>NUCLEOTIDE SEQUENCE</scope>
    <source>
        <strain evidence="1">BeijingLab</strain>
    </source>
</reference>
<organism evidence="1 2">
    <name type="scientific">Mythimna loreyi</name>
    <dbReference type="NCBI Taxonomy" id="667449"/>
    <lineage>
        <taxon>Eukaryota</taxon>
        <taxon>Metazoa</taxon>
        <taxon>Ecdysozoa</taxon>
        <taxon>Arthropoda</taxon>
        <taxon>Hexapoda</taxon>
        <taxon>Insecta</taxon>
        <taxon>Pterygota</taxon>
        <taxon>Neoptera</taxon>
        <taxon>Endopterygota</taxon>
        <taxon>Lepidoptera</taxon>
        <taxon>Glossata</taxon>
        <taxon>Ditrysia</taxon>
        <taxon>Noctuoidea</taxon>
        <taxon>Noctuidae</taxon>
        <taxon>Noctuinae</taxon>
        <taxon>Hadenini</taxon>
        <taxon>Mythimna</taxon>
    </lineage>
</organism>
<comment type="caution">
    <text evidence="1">The sequence shown here is derived from an EMBL/GenBank/DDBJ whole genome shotgun (WGS) entry which is preliminary data.</text>
</comment>
<accession>A0ACC2RB50</accession>
<dbReference type="Proteomes" id="UP001231649">
    <property type="component" value="Chromosome 5"/>
</dbReference>